<proteinExistence type="predicted"/>
<dbReference type="SMART" id="SM00089">
    <property type="entry name" value="PKD"/>
    <property type="match status" value="1"/>
</dbReference>
<feature type="domain" description="PKD" evidence="1">
    <location>
        <begin position="315"/>
        <end position="371"/>
    </location>
</feature>
<dbReference type="EMBL" id="JPFK01000009">
    <property type="protein sequence ID" value="KFB00274.1"/>
    <property type="molecule type" value="Genomic_DNA"/>
</dbReference>
<dbReference type="STRING" id="1197477.IA57_12725"/>
<evidence type="ECO:0000313" key="3">
    <source>
        <dbReference type="Proteomes" id="UP000028521"/>
    </source>
</evidence>
<gene>
    <name evidence="2" type="ORF">IA57_12725</name>
</gene>
<keyword evidence="3" id="KW-1185">Reference proteome</keyword>
<reference evidence="2 3" key="1">
    <citation type="journal article" date="2014" name="Genome Announc.">
        <title>Draft Genome Sequence of the Algicidal Bacterium Mangrovimonas yunxiaonensis Strain LY01.</title>
        <authorList>
            <person name="Li Y."/>
            <person name="Zhu H."/>
            <person name="Li C."/>
            <person name="Zhang H."/>
            <person name="Chen Z."/>
            <person name="Zheng W."/>
            <person name="Xu H."/>
            <person name="Zheng T."/>
        </authorList>
    </citation>
    <scope>NUCLEOTIDE SEQUENCE [LARGE SCALE GENOMIC DNA]</scope>
    <source>
        <strain evidence="2 3">LY01</strain>
    </source>
</reference>
<dbReference type="Proteomes" id="UP000028521">
    <property type="component" value="Unassembled WGS sequence"/>
</dbReference>
<dbReference type="Pfam" id="PF23237">
    <property type="entry name" value="HYR_4C"/>
    <property type="match status" value="11"/>
</dbReference>
<evidence type="ECO:0000259" key="1">
    <source>
        <dbReference type="PROSITE" id="PS50093"/>
    </source>
</evidence>
<feature type="domain" description="PKD" evidence="1">
    <location>
        <begin position="222"/>
        <end position="279"/>
    </location>
</feature>
<dbReference type="Gene3D" id="2.60.40.10">
    <property type="entry name" value="Immunoglobulins"/>
    <property type="match status" value="1"/>
</dbReference>
<comment type="caution">
    <text evidence="2">The sequence shown here is derived from an EMBL/GenBank/DDBJ whole genome shotgun (WGS) entry which is preliminary data.</text>
</comment>
<dbReference type="InterPro" id="IPR035986">
    <property type="entry name" value="PKD_dom_sf"/>
</dbReference>
<reference evidence="3" key="2">
    <citation type="submission" date="2014-07" db="EMBL/GenBank/DDBJ databases">
        <title>Genome sequence of Mangrovimonas yunxiaonensis.</title>
        <authorList>
            <person name="Li Y."/>
            <person name="Zheng T."/>
        </authorList>
    </citation>
    <scope>NUCLEOTIDE SEQUENCE [LARGE SCALE GENOMIC DNA]</scope>
    <source>
        <strain evidence="3">LY01</strain>
    </source>
</reference>
<organism evidence="2 3">
    <name type="scientific">Mangrovimonas yunxiaonensis</name>
    <dbReference type="NCBI Taxonomy" id="1197477"/>
    <lineage>
        <taxon>Bacteria</taxon>
        <taxon>Pseudomonadati</taxon>
        <taxon>Bacteroidota</taxon>
        <taxon>Flavobacteriia</taxon>
        <taxon>Flavobacteriales</taxon>
        <taxon>Flavobacteriaceae</taxon>
        <taxon>Mangrovimonas</taxon>
    </lineage>
</organism>
<feature type="non-terminal residue" evidence="2">
    <location>
        <position position="1316"/>
    </location>
</feature>
<dbReference type="SUPFAM" id="SSF49299">
    <property type="entry name" value="PKD domain"/>
    <property type="match status" value="1"/>
</dbReference>
<dbReference type="PROSITE" id="PS50093">
    <property type="entry name" value="PKD"/>
    <property type="match status" value="2"/>
</dbReference>
<dbReference type="InterPro" id="IPR000601">
    <property type="entry name" value="PKD_dom"/>
</dbReference>
<dbReference type="Pfam" id="PF13573">
    <property type="entry name" value="SprB"/>
    <property type="match status" value="1"/>
</dbReference>
<dbReference type="OrthoDB" id="599464at2"/>
<protein>
    <recommendedName>
        <fullName evidence="1">PKD domain-containing protein</fullName>
    </recommendedName>
</protein>
<dbReference type="InterPro" id="IPR022409">
    <property type="entry name" value="PKD/Chitinase_dom"/>
</dbReference>
<dbReference type="InterPro" id="IPR025667">
    <property type="entry name" value="SprB_repeat"/>
</dbReference>
<dbReference type="Pfam" id="PF18911">
    <property type="entry name" value="PKD_4"/>
    <property type="match status" value="1"/>
</dbReference>
<name>A0A084THT8_9FLAO</name>
<dbReference type="CDD" id="cd00146">
    <property type="entry name" value="PKD"/>
    <property type="match status" value="1"/>
</dbReference>
<dbReference type="RefSeq" id="WP_036124148.1">
    <property type="nucleotide sequence ID" value="NZ_JPFK01000009.1"/>
</dbReference>
<sequence>MKTSAFKVKSINYLVFVLFFSFNVHLTYSQIIDTGITTEENASPCAVSGDNCGANSVEIHGAYIGFQNGDPVTDCDDINPGDDIYLYIEVAPNGSKHHFFAEFTVEIDGANPIVYHVTRPGPVIYGFYQAGPIPYTCGQEFELKDLLVSWSANASGGPTCPASENYSQCNGDVPNIKVDGPLYPNFVYDQICNTTYDVVFTSTTTGGKIREVGAAPDQLIANPYAYTLDFGDGSPVYNSGFQSSDFVFPTHTYPGVGPYTVTLTVTDTAGTTESVSMQVGPFALPLNITETITNVACNSSNNGAIDIIVSGGTAPYTYNWTASNGGSGIVAGAQNQSGLTAGNYSVTVTDSNGCQNTENYTITVSDSTTPLITAPNDETFDGCSNTDITNGTSSLAYSETAVTISTTDFTNEGGTFTEDNPNTITYQDSASGSCPIVITRTFTITDNCGLTASDTQTFTLNTPDFTISEPSGSETVECLADATESFTLPTVTDGCGNTLTPSNAEITDSPDPITCEGTRTYTYSYTDCNNTTKTWSYVYTIDLTTAPVVPANGSETVECLSEAVQPTAPVVTDACGNDITPTITENNDPSCEGDKVFTFTYEDCAGNQSVYTYTYTLDLTTAPVVPTNGSETVECLSEAVQPTAPVVTDACGNNITPTITENNDPSCEGDKVFTFTYEDCAGNQSVYTYTYTLDLTTAPVVPTNGSETVECLSEAVQPTAPVVTDACGNNITPTITENTDPSCEGDKVFTFTYEDCAGNQSVYTYTYTLDLTTAPVVPANGSETVECLSEAVQPTAPVVTDACGNNITPTITENNDPSCEGDKVFTFTYEDCAGNQSVYTYTYTLDLTTAPVVPANGSETVECLSEAVQPTAPVVTDACGNDITPTITENNDPSCEGDKVFTFTYEDCAGNQSVYTYTYTLDLTTAPVVPANGSETVECLSEAVQPTAPVVTDACGNDITPTITENTDPSCEGDKVFTFTYEDCAGNQSVYTYTYTLDLTTAPVVPANGSETVECLSDAVQPAAPVVTDACGNDITPTITENNDPSCEGDKVFTFTYEDCAGNQSVYTYTYTLDLTTAPVVPANGSETVECLSDAVQPAAPVVTDACGNDITPTITENTDPSCEGDKVFTFTYEDCAGNQSVYTYTYTLDLTTAPVVPANGSETVECLSDAVQPTAPVVTDACGNDITPTITENNDPSCEGDKVFTFTYEDCAGNQSVYTYTYTLDLTTAPVVPANGSETVECLSDAVQPTAPVVTDACGNDITPTITENTDPSCEGDKVFTFTYEDCAGNQSVYTYTYTLDLTTAPVVPANGSET</sequence>
<accession>A0A084THT8</accession>
<dbReference type="InterPro" id="IPR057078">
    <property type="entry name" value="HYR-4C"/>
</dbReference>
<dbReference type="eggNOG" id="COG2304">
    <property type="taxonomic scope" value="Bacteria"/>
</dbReference>
<dbReference type="InterPro" id="IPR013783">
    <property type="entry name" value="Ig-like_fold"/>
</dbReference>
<evidence type="ECO:0000313" key="2">
    <source>
        <dbReference type="EMBL" id="KFB00274.1"/>
    </source>
</evidence>